<evidence type="ECO:0000313" key="5">
    <source>
        <dbReference type="EMBL" id="SHE50553.1"/>
    </source>
</evidence>
<dbReference type="SUPFAM" id="SSF48008">
    <property type="entry name" value="GntR ligand-binding domain-like"/>
    <property type="match status" value="1"/>
</dbReference>
<keyword evidence="3" id="KW-0804">Transcription</keyword>
<evidence type="ECO:0000259" key="4">
    <source>
        <dbReference type="PROSITE" id="PS50949"/>
    </source>
</evidence>
<dbReference type="Proteomes" id="UP000184251">
    <property type="component" value="Unassembled WGS sequence"/>
</dbReference>
<dbReference type="SUPFAM" id="SSF46785">
    <property type="entry name" value="Winged helix' DNA-binding domain"/>
    <property type="match status" value="1"/>
</dbReference>
<dbReference type="InterPro" id="IPR036388">
    <property type="entry name" value="WH-like_DNA-bd_sf"/>
</dbReference>
<dbReference type="PANTHER" id="PTHR43537">
    <property type="entry name" value="TRANSCRIPTIONAL REGULATOR, GNTR FAMILY"/>
    <property type="match status" value="1"/>
</dbReference>
<dbReference type="Gene3D" id="1.20.120.530">
    <property type="entry name" value="GntR ligand-binding domain-like"/>
    <property type="match status" value="1"/>
</dbReference>
<evidence type="ECO:0000256" key="2">
    <source>
        <dbReference type="ARBA" id="ARBA00023125"/>
    </source>
</evidence>
<gene>
    <name evidence="5" type="ORF">SAMN02746064_00609</name>
</gene>
<dbReference type="PRINTS" id="PR00035">
    <property type="entry name" value="HTHGNTR"/>
</dbReference>
<dbReference type="SMART" id="SM00345">
    <property type="entry name" value="HTH_GNTR"/>
    <property type="match status" value="1"/>
</dbReference>
<dbReference type="AlphaFoldDB" id="A0A1M4U1L3"/>
<dbReference type="InterPro" id="IPR011711">
    <property type="entry name" value="GntR_C"/>
</dbReference>
<accession>A0A1M4U1L3</accession>
<organism evidence="5 6">
    <name type="scientific">Alkalibacter saccharofermentans DSM 14828</name>
    <dbReference type="NCBI Taxonomy" id="1120975"/>
    <lineage>
        <taxon>Bacteria</taxon>
        <taxon>Bacillati</taxon>
        <taxon>Bacillota</taxon>
        <taxon>Clostridia</taxon>
        <taxon>Eubacteriales</taxon>
        <taxon>Eubacteriaceae</taxon>
        <taxon>Alkalibacter</taxon>
    </lineage>
</organism>
<sequence>MEQLTTNQDKPLVVRVADNIIEYIVDNKVAVGSKIPNEFELAQRLGVGRSTIREAIKLLVSRNILEIRRGAGTFVSDKHGIADDPLGLTFVKDSKQLAIDLVDVRLMLEPEIAALAAKNATPEDLEELMVQCKKVEELIRRGEDHTEEDIKFHGCIAKCSKNQVVQNLVPIINSSVAVFVNITHRRLLEETIETHREVAEAICSGDAETARHAMAMHLIYNRRLIKKMIENEMAGSESENNIM</sequence>
<evidence type="ECO:0000313" key="6">
    <source>
        <dbReference type="Proteomes" id="UP000184251"/>
    </source>
</evidence>
<dbReference type="InterPro" id="IPR000524">
    <property type="entry name" value="Tscrpt_reg_HTH_GntR"/>
</dbReference>
<protein>
    <submittedName>
        <fullName evidence="5">DNA-binding transcriptional regulator, FadR family</fullName>
    </submittedName>
</protein>
<dbReference type="PANTHER" id="PTHR43537:SF44">
    <property type="entry name" value="GNTR FAMILY REGULATORY PROTEIN"/>
    <property type="match status" value="1"/>
</dbReference>
<evidence type="ECO:0000256" key="3">
    <source>
        <dbReference type="ARBA" id="ARBA00023163"/>
    </source>
</evidence>
<proteinExistence type="predicted"/>
<dbReference type="SMART" id="SM00895">
    <property type="entry name" value="FCD"/>
    <property type="match status" value="1"/>
</dbReference>
<dbReference type="RefSeq" id="WP_073269611.1">
    <property type="nucleotide sequence ID" value="NZ_FQTU01000003.1"/>
</dbReference>
<dbReference type="OrthoDB" id="1972820at2"/>
<keyword evidence="1" id="KW-0805">Transcription regulation</keyword>
<keyword evidence="6" id="KW-1185">Reference proteome</keyword>
<dbReference type="PROSITE" id="PS50949">
    <property type="entry name" value="HTH_GNTR"/>
    <property type="match status" value="1"/>
</dbReference>
<reference evidence="5 6" key="1">
    <citation type="submission" date="2016-11" db="EMBL/GenBank/DDBJ databases">
        <authorList>
            <person name="Jaros S."/>
            <person name="Januszkiewicz K."/>
            <person name="Wedrychowicz H."/>
        </authorList>
    </citation>
    <scope>NUCLEOTIDE SEQUENCE [LARGE SCALE GENOMIC DNA]</scope>
    <source>
        <strain evidence="5 6">DSM 14828</strain>
    </source>
</reference>
<keyword evidence="2 5" id="KW-0238">DNA-binding</keyword>
<dbReference type="GO" id="GO:0003677">
    <property type="term" value="F:DNA binding"/>
    <property type="evidence" value="ECO:0007669"/>
    <property type="project" value="UniProtKB-KW"/>
</dbReference>
<evidence type="ECO:0000256" key="1">
    <source>
        <dbReference type="ARBA" id="ARBA00023015"/>
    </source>
</evidence>
<dbReference type="Pfam" id="PF07729">
    <property type="entry name" value="FCD"/>
    <property type="match status" value="1"/>
</dbReference>
<dbReference type="CDD" id="cd07377">
    <property type="entry name" value="WHTH_GntR"/>
    <property type="match status" value="1"/>
</dbReference>
<name>A0A1M4U1L3_9FIRM</name>
<dbReference type="Pfam" id="PF00392">
    <property type="entry name" value="GntR"/>
    <property type="match status" value="1"/>
</dbReference>
<dbReference type="GO" id="GO:0003700">
    <property type="term" value="F:DNA-binding transcription factor activity"/>
    <property type="evidence" value="ECO:0007669"/>
    <property type="project" value="InterPro"/>
</dbReference>
<feature type="domain" description="HTH gntR-type" evidence="4">
    <location>
        <begin position="10"/>
        <end position="78"/>
    </location>
</feature>
<dbReference type="EMBL" id="FQTU01000003">
    <property type="protein sequence ID" value="SHE50553.1"/>
    <property type="molecule type" value="Genomic_DNA"/>
</dbReference>
<dbReference type="Gene3D" id="1.10.10.10">
    <property type="entry name" value="Winged helix-like DNA-binding domain superfamily/Winged helix DNA-binding domain"/>
    <property type="match status" value="1"/>
</dbReference>
<dbReference type="InterPro" id="IPR008920">
    <property type="entry name" value="TF_FadR/GntR_C"/>
</dbReference>
<dbReference type="STRING" id="1120975.SAMN02746064_00609"/>
<dbReference type="InterPro" id="IPR036390">
    <property type="entry name" value="WH_DNA-bd_sf"/>
</dbReference>